<sequence>MKATTFSYYMKPRCDWTHFFFDLIYDGIEGDIDGKIDSLSMGKSMDASMVCMIRLLWHAYHLASRLQPNSSFIWVIELVLSTFGNCWGHPELVTYSVPTIITFNQVVFSLKTTIDGI</sequence>
<accession>A0ACB5T752</accession>
<name>A0ACB5T752_AMBMO</name>
<evidence type="ECO:0000313" key="2">
    <source>
        <dbReference type="Proteomes" id="UP001165064"/>
    </source>
</evidence>
<dbReference type="Proteomes" id="UP001165064">
    <property type="component" value="Unassembled WGS sequence"/>
</dbReference>
<evidence type="ECO:0000313" key="1">
    <source>
        <dbReference type="EMBL" id="GME82944.1"/>
    </source>
</evidence>
<protein>
    <submittedName>
        <fullName evidence="1">Unnamed protein product</fullName>
    </submittedName>
</protein>
<organism evidence="1 2">
    <name type="scientific">Ambrosiozyma monospora</name>
    <name type="common">Yeast</name>
    <name type="synonym">Endomycopsis monosporus</name>
    <dbReference type="NCBI Taxonomy" id="43982"/>
    <lineage>
        <taxon>Eukaryota</taxon>
        <taxon>Fungi</taxon>
        <taxon>Dikarya</taxon>
        <taxon>Ascomycota</taxon>
        <taxon>Saccharomycotina</taxon>
        <taxon>Pichiomycetes</taxon>
        <taxon>Pichiales</taxon>
        <taxon>Pichiaceae</taxon>
        <taxon>Ambrosiozyma</taxon>
    </lineage>
</organism>
<comment type="caution">
    <text evidence="1">The sequence shown here is derived from an EMBL/GenBank/DDBJ whole genome shotgun (WGS) entry which is preliminary data.</text>
</comment>
<proteinExistence type="predicted"/>
<dbReference type="EMBL" id="BSXS01004412">
    <property type="protein sequence ID" value="GME82944.1"/>
    <property type="molecule type" value="Genomic_DNA"/>
</dbReference>
<reference evidence="1" key="1">
    <citation type="submission" date="2023-04" db="EMBL/GenBank/DDBJ databases">
        <title>Ambrosiozyma monospora NBRC 10751.</title>
        <authorList>
            <person name="Ichikawa N."/>
            <person name="Sato H."/>
            <person name="Tonouchi N."/>
        </authorList>
    </citation>
    <scope>NUCLEOTIDE SEQUENCE</scope>
    <source>
        <strain evidence="1">NBRC 10751</strain>
    </source>
</reference>
<keyword evidence="2" id="KW-1185">Reference proteome</keyword>
<gene>
    <name evidence="1" type="ORF">Amon02_000585100</name>
</gene>